<dbReference type="SUPFAM" id="SSF56801">
    <property type="entry name" value="Acetyl-CoA synthetase-like"/>
    <property type="match status" value="1"/>
</dbReference>
<dbReference type="Proteomes" id="UP000639403">
    <property type="component" value="Unassembled WGS sequence"/>
</dbReference>
<gene>
    <name evidence="1" type="ORF">IEO21_07451</name>
</gene>
<dbReference type="InterPro" id="IPR042099">
    <property type="entry name" value="ANL_N_sf"/>
</dbReference>
<dbReference type="AlphaFoldDB" id="A0A8H7U0B4"/>
<comment type="caution">
    <text evidence="1">The sequence shown here is derived from an EMBL/GenBank/DDBJ whole genome shotgun (WGS) entry which is preliminary data.</text>
</comment>
<organism evidence="1 2">
    <name type="scientific">Rhodonia placenta</name>
    <dbReference type="NCBI Taxonomy" id="104341"/>
    <lineage>
        <taxon>Eukaryota</taxon>
        <taxon>Fungi</taxon>
        <taxon>Dikarya</taxon>
        <taxon>Basidiomycota</taxon>
        <taxon>Agaricomycotina</taxon>
        <taxon>Agaricomycetes</taxon>
        <taxon>Polyporales</taxon>
        <taxon>Adustoporiaceae</taxon>
        <taxon>Rhodonia</taxon>
    </lineage>
</organism>
<evidence type="ECO:0008006" key="3">
    <source>
        <dbReference type="Google" id="ProtNLM"/>
    </source>
</evidence>
<dbReference type="Gene3D" id="3.40.50.12780">
    <property type="entry name" value="N-terminal domain of ligase-like"/>
    <property type="match status" value="2"/>
</dbReference>
<accession>A0A8H7U0B4</accession>
<evidence type="ECO:0000313" key="2">
    <source>
        <dbReference type="Proteomes" id="UP000639403"/>
    </source>
</evidence>
<reference evidence="1" key="1">
    <citation type="submission" date="2020-11" db="EMBL/GenBank/DDBJ databases">
        <authorList>
            <person name="Koelle M."/>
            <person name="Horta M.A.C."/>
            <person name="Nowrousian M."/>
            <person name="Ohm R.A."/>
            <person name="Benz P."/>
            <person name="Pilgard A."/>
        </authorList>
    </citation>
    <scope>NUCLEOTIDE SEQUENCE</scope>
    <source>
        <strain evidence="1">FPRL280</strain>
    </source>
</reference>
<reference evidence="1" key="2">
    <citation type="journal article" name="Front. Microbiol.">
        <title>Degradative Capacity of Two Strains of Rhodonia placenta: From Phenotype to Genotype.</title>
        <authorList>
            <person name="Kolle M."/>
            <person name="Horta M.A.C."/>
            <person name="Nowrousian M."/>
            <person name="Ohm R.A."/>
            <person name="Benz J.P."/>
            <person name="Pilgard A."/>
        </authorList>
    </citation>
    <scope>NUCLEOTIDE SEQUENCE</scope>
    <source>
        <strain evidence="1">FPRL280</strain>
    </source>
</reference>
<name>A0A8H7U0B4_9APHY</name>
<evidence type="ECO:0000313" key="1">
    <source>
        <dbReference type="EMBL" id="KAF9809322.1"/>
    </source>
</evidence>
<sequence length="265" mass="28646">MSSSDRFLLPIVPQIHGISCSTFKMPPLGGSLTLPELYEWHVEHCPEHPLFVFAQEDGSIRKLCWPEVLRAVYTGVKIIRDRTHWQAGMTKAPVVAILSSSDSVPYATTTMAIMRANCTAFLISSRNSPAAVAHLLYKTACGWILGVPPPRSPVVVSTPENVLEMAKATSSDLILTVPSMVEAWSRNPDHVKFLAAKEGILFGGSPLNQEIGDYLTAQGITLFSLYGAFPSFLSTESGVMAPLLPGTFTHTVGQCAFRDALPSGS</sequence>
<proteinExistence type="predicted"/>
<protein>
    <recommendedName>
        <fullName evidence="3">AMP-dependent synthetase/ligase domain-containing protein</fullName>
    </recommendedName>
</protein>
<dbReference type="EMBL" id="JADOXO010000210">
    <property type="protein sequence ID" value="KAF9809322.1"/>
    <property type="molecule type" value="Genomic_DNA"/>
</dbReference>